<evidence type="ECO:0000313" key="2">
    <source>
        <dbReference type="EnsemblMetazoa" id="Aqu2.1.42333_001"/>
    </source>
</evidence>
<name>A0A1X7VSE5_AMPQE</name>
<dbReference type="InParanoid" id="A0A1X7VSE5"/>
<organism evidence="2">
    <name type="scientific">Amphimedon queenslandica</name>
    <name type="common">Sponge</name>
    <dbReference type="NCBI Taxonomy" id="400682"/>
    <lineage>
        <taxon>Eukaryota</taxon>
        <taxon>Metazoa</taxon>
        <taxon>Porifera</taxon>
        <taxon>Demospongiae</taxon>
        <taxon>Heteroscleromorpha</taxon>
        <taxon>Haplosclerida</taxon>
        <taxon>Niphatidae</taxon>
        <taxon>Amphimedon</taxon>
    </lineage>
</organism>
<keyword evidence="1" id="KW-0812">Transmembrane</keyword>
<reference evidence="2" key="1">
    <citation type="submission" date="2017-05" db="UniProtKB">
        <authorList>
            <consortium name="EnsemblMetazoa"/>
        </authorList>
    </citation>
    <scope>IDENTIFICATION</scope>
</reference>
<accession>A0A1X7VSE5</accession>
<dbReference type="EnsemblMetazoa" id="Aqu2.1.42333_001">
    <property type="protein sequence ID" value="Aqu2.1.42333_001"/>
    <property type="gene ID" value="Aqu2.1.42333"/>
</dbReference>
<dbReference type="AlphaFoldDB" id="A0A1X7VSE5"/>
<proteinExistence type="predicted"/>
<protein>
    <submittedName>
        <fullName evidence="2">Uncharacterized protein</fullName>
    </submittedName>
</protein>
<sequence>MKSIVVSYNSYVMHYFILPYFFFQFPPVRDKFEFSNGISYNPGSTHLWRDDNKLMQLTQ</sequence>
<feature type="transmembrane region" description="Helical" evidence="1">
    <location>
        <begin position="6"/>
        <end position="23"/>
    </location>
</feature>
<keyword evidence="1" id="KW-0472">Membrane</keyword>
<keyword evidence="1" id="KW-1133">Transmembrane helix</keyword>
<evidence type="ECO:0000256" key="1">
    <source>
        <dbReference type="SAM" id="Phobius"/>
    </source>
</evidence>